<feature type="region of interest" description="Disordered" evidence="1">
    <location>
        <begin position="494"/>
        <end position="516"/>
    </location>
</feature>
<dbReference type="InterPro" id="IPR004242">
    <property type="entry name" value="Transposase_21"/>
</dbReference>
<dbReference type="OrthoDB" id="1932595at2759"/>
<dbReference type="PANTHER" id="PTHR10775:SF158">
    <property type="entry name" value="TNP2-LIKE TRANSPOSON PROTEIN"/>
    <property type="match status" value="1"/>
</dbReference>
<dbReference type="Proteomes" id="UP000087171">
    <property type="component" value="Chromosome Ca5"/>
</dbReference>
<dbReference type="KEGG" id="cam:101490064"/>
<evidence type="ECO:0000313" key="3">
    <source>
        <dbReference type="Proteomes" id="UP000087171"/>
    </source>
</evidence>
<gene>
    <name evidence="4" type="primary">LOC101490064</name>
</gene>
<evidence type="ECO:0000256" key="1">
    <source>
        <dbReference type="SAM" id="MobiDB-lite"/>
    </source>
</evidence>
<feature type="signal peptide" evidence="2">
    <location>
        <begin position="1"/>
        <end position="18"/>
    </location>
</feature>
<dbReference type="RefSeq" id="XP_004499903.1">
    <property type="nucleotide sequence ID" value="XM_004499846.1"/>
</dbReference>
<feature type="chain" id="PRO_5010247991" evidence="2">
    <location>
        <begin position="19"/>
        <end position="535"/>
    </location>
</feature>
<organism evidence="3 4">
    <name type="scientific">Cicer arietinum</name>
    <name type="common">Chickpea</name>
    <name type="synonym">Garbanzo</name>
    <dbReference type="NCBI Taxonomy" id="3827"/>
    <lineage>
        <taxon>Eukaryota</taxon>
        <taxon>Viridiplantae</taxon>
        <taxon>Streptophyta</taxon>
        <taxon>Embryophyta</taxon>
        <taxon>Tracheophyta</taxon>
        <taxon>Spermatophyta</taxon>
        <taxon>Magnoliopsida</taxon>
        <taxon>eudicotyledons</taxon>
        <taxon>Gunneridae</taxon>
        <taxon>Pentapetalae</taxon>
        <taxon>rosids</taxon>
        <taxon>fabids</taxon>
        <taxon>Fabales</taxon>
        <taxon>Fabaceae</taxon>
        <taxon>Papilionoideae</taxon>
        <taxon>50 kb inversion clade</taxon>
        <taxon>NPAAA clade</taxon>
        <taxon>Hologalegina</taxon>
        <taxon>IRL clade</taxon>
        <taxon>Cicereae</taxon>
        <taxon>Cicer</taxon>
    </lineage>
</organism>
<name>A0A1S2Y616_CICAR</name>
<sequence>MRKAIYAMLAASVIVSYAMPEMVVKALPSSSFLTLFALVHHGESIGETSTISPISISNIVQDTVVVDDQMQNMINDAFGVEDHANEVPIESNAEKEKNASQQRYEEAKEYYELSREGEKPLYEGCVKYSRLSFLVKLYHIKCLCGMTNKAMTMVLELLKDAFEFANVPNSFYEAKKTITKLGLNYEKIPVCPNNCMLYWGNKEDEERETCKICNTSKWKSKAKIGVVGVSGDGNNRKKVPAKVICYFPLKPQLQRLFLSSKSAEDMRWHANDSKNDGMLRHPRDSEAWKHFDLTHTWFASEPRNVRLPLASDGFNPFGMMSTNYSIWPVILIPYNTPPWVCMKHTSFIMSMIIPGKKMPGNDIDVYLQPLVKELKELWTTGVDTYDSFKKEMFKLHETLMWTISDFPVIGTLSGWNTYTGLACPSRNIDSTPRRLPHSKKWCFMGHRRFLDQRHRFRLNKVLFDGQQDMRGPPKMLSGLQILEQVQNIDVTFGRKPDKERSGKRIRGGRPTQGVNQQWKKKSIFFELPYSSAPQS</sequence>
<dbReference type="PANTHER" id="PTHR10775">
    <property type="entry name" value="OS08G0208400 PROTEIN"/>
    <property type="match status" value="1"/>
</dbReference>
<evidence type="ECO:0000313" key="4">
    <source>
        <dbReference type="RefSeq" id="XP_004499903.1"/>
    </source>
</evidence>
<dbReference type="PaxDb" id="3827-XP_004499903.1"/>
<evidence type="ECO:0000256" key="2">
    <source>
        <dbReference type="SAM" id="SignalP"/>
    </source>
</evidence>
<proteinExistence type="predicted"/>
<protein>
    <submittedName>
        <fullName evidence="4">Uncharacterized protein LOC101490064</fullName>
    </submittedName>
</protein>
<dbReference type="GeneID" id="101490064"/>
<reference evidence="4" key="2">
    <citation type="submission" date="2025-08" db="UniProtKB">
        <authorList>
            <consortium name="RefSeq"/>
        </authorList>
    </citation>
    <scope>IDENTIFICATION</scope>
    <source>
        <tissue evidence="4">Etiolated seedlings</tissue>
    </source>
</reference>
<accession>A0A1S2Y616</accession>
<dbReference type="AlphaFoldDB" id="A0A1S2Y616"/>
<dbReference type="Pfam" id="PF02992">
    <property type="entry name" value="Transposase_21"/>
    <property type="match status" value="1"/>
</dbReference>
<keyword evidence="2" id="KW-0732">Signal</keyword>
<dbReference type="STRING" id="3827.A0A1S2Y616"/>
<reference evidence="3" key="1">
    <citation type="journal article" date="2013" name="Nat. Biotechnol.">
        <title>Draft genome sequence of chickpea (Cicer arietinum) provides a resource for trait improvement.</title>
        <authorList>
            <person name="Varshney R.K."/>
            <person name="Song C."/>
            <person name="Saxena R.K."/>
            <person name="Azam S."/>
            <person name="Yu S."/>
            <person name="Sharpe A.G."/>
            <person name="Cannon S."/>
            <person name="Baek J."/>
            <person name="Rosen B.D."/>
            <person name="Tar'an B."/>
            <person name="Millan T."/>
            <person name="Zhang X."/>
            <person name="Ramsay L.D."/>
            <person name="Iwata A."/>
            <person name="Wang Y."/>
            <person name="Nelson W."/>
            <person name="Farmer A.D."/>
            <person name="Gaur P.M."/>
            <person name="Soderlund C."/>
            <person name="Penmetsa R.V."/>
            <person name="Xu C."/>
            <person name="Bharti A.K."/>
            <person name="He W."/>
            <person name="Winter P."/>
            <person name="Zhao S."/>
            <person name="Hane J.K."/>
            <person name="Carrasquilla-Garcia N."/>
            <person name="Condie J.A."/>
            <person name="Upadhyaya H.D."/>
            <person name="Luo M.C."/>
            <person name="Thudi M."/>
            <person name="Gowda C.L."/>
            <person name="Singh N.P."/>
            <person name="Lichtenzveig J."/>
            <person name="Gali K.K."/>
            <person name="Rubio J."/>
            <person name="Nadarajan N."/>
            <person name="Dolezel J."/>
            <person name="Bansal K.C."/>
            <person name="Xu X."/>
            <person name="Edwards D."/>
            <person name="Zhang G."/>
            <person name="Kahl G."/>
            <person name="Gil J."/>
            <person name="Singh K.B."/>
            <person name="Datta S.K."/>
            <person name="Jackson S.A."/>
            <person name="Wang J."/>
            <person name="Cook D.R."/>
        </authorList>
    </citation>
    <scope>NUCLEOTIDE SEQUENCE [LARGE SCALE GENOMIC DNA]</scope>
    <source>
        <strain evidence="3">cv. CDC Frontier</strain>
    </source>
</reference>
<keyword evidence="3" id="KW-1185">Reference proteome</keyword>